<reference evidence="2" key="1">
    <citation type="journal article" date="2023" name="Nat. Plants">
        <title>Single-cell RNA sequencing provides a high-resolution roadmap for understanding the multicellular compartmentation of specialized metabolism.</title>
        <authorList>
            <person name="Sun S."/>
            <person name="Shen X."/>
            <person name="Li Y."/>
            <person name="Li Y."/>
            <person name="Wang S."/>
            <person name="Li R."/>
            <person name="Zhang H."/>
            <person name="Shen G."/>
            <person name="Guo B."/>
            <person name="Wei J."/>
            <person name="Xu J."/>
            <person name="St-Pierre B."/>
            <person name="Chen S."/>
            <person name="Sun C."/>
        </authorList>
    </citation>
    <scope>NUCLEOTIDE SEQUENCE [LARGE SCALE GENOMIC DNA]</scope>
</reference>
<dbReference type="EMBL" id="CM044702">
    <property type="protein sequence ID" value="KAI5675258.1"/>
    <property type="molecule type" value="Genomic_DNA"/>
</dbReference>
<gene>
    <name evidence="1" type="ORF">M9H77_06208</name>
</gene>
<organism evidence="1 2">
    <name type="scientific">Catharanthus roseus</name>
    <name type="common">Madagascar periwinkle</name>
    <name type="synonym">Vinca rosea</name>
    <dbReference type="NCBI Taxonomy" id="4058"/>
    <lineage>
        <taxon>Eukaryota</taxon>
        <taxon>Viridiplantae</taxon>
        <taxon>Streptophyta</taxon>
        <taxon>Embryophyta</taxon>
        <taxon>Tracheophyta</taxon>
        <taxon>Spermatophyta</taxon>
        <taxon>Magnoliopsida</taxon>
        <taxon>eudicotyledons</taxon>
        <taxon>Gunneridae</taxon>
        <taxon>Pentapetalae</taxon>
        <taxon>asterids</taxon>
        <taxon>lamiids</taxon>
        <taxon>Gentianales</taxon>
        <taxon>Apocynaceae</taxon>
        <taxon>Rauvolfioideae</taxon>
        <taxon>Vinceae</taxon>
        <taxon>Catharanthinae</taxon>
        <taxon>Catharanthus</taxon>
    </lineage>
</organism>
<evidence type="ECO:0000313" key="2">
    <source>
        <dbReference type="Proteomes" id="UP001060085"/>
    </source>
</evidence>
<proteinExistence type="predicted"/>
<name>A0ACC0BRM4_CATRO</name>
<dbReference type="Proteomes" id="UP001060085">
    <property type="component" value="Linkage Group LG02"/>
</dbReference>
<evidence type="ECO:0000313" key="1">
    <source>
        <dbReference type="EMBL" id="KAI5675258.1"/>
    </source>
</evidence>
<protein>
    <submittedName>
        <fullName evidence="1">Uncharacterized protein</fullName>
    </submittedName>
</protein>
<accession>A0ACC0BRM4</accession>
<sequence length="285" mass="31735">MWDRRTSIFPSFELTTNCSSAINSIKMDADNQVIFGANKHGIIFMWDLRGGSTSSAFQNNRMASYSPLTSVKLASELEKIDSLKLQKVFNEALVQKNDCQPNQVSDSTYRMGVRSNLAQSNIVSKEILSIDINPSCPYQLGFHLDDGWSGVFDIHNSQVTHIHCPPPAWLEDFNDLAHLSYLRKPCWLPIYSVYAVGSSSSKELNLLDFYPDSRSPCHVEYDEDSQGNRINGRQKQNTYVPLSDVVTACAAHPLNGAIIAGTQQSSLLLISQTTLPHGETHEPSH</sequence>
<comment type="caution">
    <text evidence="1">The sequence shown here is derived from an EMBL/GenBank/DDBJ whole genome shotgun (WGS) entry which is preliminary data.</text>
</comment>
<keyword evidence="2" id="KW-1185">Reference proteome</keyword>